<feature type="transmembrane region" description="Helical" evidence="7">
    <location>
        <begin position="240"/>
        <end position="261"/>
    </location>
</feature>
<dbReference type="InterPro" id="IPR050256">
    <property type="entry name" value="Glycosyltransferase_2"/>
</dbReference>
<evidence type="ECO:0000256" key="1">
    <source>
        <dbReference type="ARBA" id="ARBA00004141"/>
    </source>
</evidence>
<proteinExistence type="predicted"/>
<evidence type="ECO:0000256" key="5">
    <source>
        <dbReference type="ARBA" id="ARBA00022989"/>
    </source>
</evidence>
<dbReference type="SUPFAM" id="SSF53448">
    <property type="entry name" value="Nucleotide-diphospho-sugar transferases"/>
    <property type="match status" value="1"/>
</dbReference>
<dbReference type="Pfam" id="PF00535">
    <property type="entry name" value="Glycos_transf_2"/>
    <property type="match status" value="1"/>
</dbReference>
<dbReference type="PANTHER" id="PTHR48090:SF1">
    <property type="entry name" value="PROPHAGE BACTOPRENOL GLUCOSYL TRANSFERASE HOMOLOG"/>
    <property type="match status" value="1"/>
</dbReference>
<evidence type="ECO:0000256" key="6">
    <source>
        <dbReference type="ARBA" id="ARBA00023136"/>
    </source>
</evidence>
<keyword evidence="4 7" id="KW-0812">Transmembrane</keyword>
<accession>A0A1T2XH52</accession>
<gene>
    <name evidence="9" type="ORF">BVG16_08465</name>
</gene>
<evidence type="ECO:0000259" key="8">
    <source>
        <dbReference type="Pfam" id="PF00535"/>
    </source>
</evidence>
<sequence>MVQQRPTLSIVVPCYNEEPVMEETIRQLSDVLNGLIGEELVSDKSFLLFVNDGSSDRTWEMITEHHERNPLVYGLKLAANVGHQNALLGGLMQAKELADCVISIDADLQDDVRVIREFVLRYLEGNEIVYGVRECRSTDAWFKRNSALAFYRLMKWMGLRVVYNHADYRLMSKNALEQLAKFKEVNLFLRGMVPLIGLKSTTVKYNRLERFAGESKYPLKKMLAFAFEGITSLSVEPIRLVTVSGFLFFGVSILAGIYSVLSKLSGNVVTGWTSLMLSLWFIGGMVLISLGLLGEYVGKIYKEVKHRPLYLIEQELYSLTGSLMKAKGTPLENDAREQ</sequence>
<evidence type="ECO:0000313" key="9">
    <source>
        <dbReference type="EMBL" id="OPA79122.1"/>
    </source>
</evidence>
<keyword evidence="6 7" id="KW-0472">Membrane</keyword>
<dbReference type="GO" id="GO:0016757">
    <property type="term" value="F:glycosyltransferase activity"/>
    <property type="evidence" value="ECO:0007669"/>
    <property type="project" value="UniProtKB-KW"/>
</dbReference>
<evidence type="ECO:0000256" key="7">
    <source>
        <dbReference type="SAM" id="Phobius"/>
    </source>
</evidence>
<keyword evidence="5 7" id="KW-1133">Transmembrane helix</keyword>
<dbReference type="AlphaFoldDB" id="A0A1T2XH52"/>
<evidence type="ECO:0000313" key="10">
    <source>
        <dbReference type="Proteomes" id="UP000190188"/>
    </source>
</evidence>
<dbReference type="InterPro" id="IPR029044">
    <property type="entry name" value="Nucleotide-diphossugar_trans"/>
</dbReference>
<comment type="caution">
    <text evidence="9">The sequence shown here is derived from an EMBL/GenBank/DDBJ whole genome shotgun (WGS) entry which is preliminary data.</text>
</comment>
<dbReference type="STRING" id="1324314.BVG16_08465"/>
<evidence type="ECO:0000256" key="2">
    <source>
        <dbReference type="ARBA" id="ARBA00022676"/>
    </source>
</evidence>
<dbReference type="OrthoDB" id="9807778at2"/>
<reference evidence="9 10" key="1">
    <citation type="submission" date="2017-01" db="EMBL/GenBank/DDBJ databases">
        <title>Genome analysis of Paenibacillus selenitrireducens ES3-24.</title>
        <authorList>
            <person name="Xu D."/>
            <person name="Yao R."/>
            <person name="Zheng S."/>
        </authorList>
    </citation>
    <scope>NUCLEOTIDE SEQUENCE [LARGE SCALE GENOMIC DNA]</scope>
    <source>
        <strain evidence="9 10">ES3-24</strain>
    </source>
</reference>
<evidence type="ECO:0000256" key="4">
    <source>
        <dbReference type="ARBA" id="ARBA00022692"/>
    </source>
</evidence>
<feature type="transmembrane region" description="Helical" evidence="7">
    <location>
        <begin position="273"/>
        <end position="297"/>
    </location>
</feature>
<protein>
    <submittedName>
        <fullName evidence="9">Glycosyltransferase</fullName>
    </submittedName>
</protein>
<feature type="domain" description="Glycosyltransferase 2-like" evidence="8">
    <location>
        <begin position="9"/>
        <end position="179"/>
    </location>
</feature>
<organism evidence="9 10">
    <name type="scientific">Paenibacillus selenitireducens</name>
    <dbReference type="NCBI Taxonomy" id="1324314"/>
    <lineage>
        <taxon>Bacteria</taxon>
        <taxon>Bacillati</taxon>
        <taxon>Bacillota</taxon>
        <taxon>Bacilli</taxon>
        <taxon>Bacillales</taxon>
        <taxon>Paenibacillaceae</taxon>
        <taxon>Paenibacillus</taxon>
    </lineage>
</organism>
<keyword evidence="2" id="KW-0328">Glycosyltransferase</keyword>
<keyword evidence="10" id="KW-1185">Reference proteome</keyword>
<dbReference type="Proteomes" id="UP000190188">
    <property type="component" value="Unassembled WGS sequence"/>
</dbReference>
<dbReference type="PANTHER" id="PTHR48090">
    <property type="entry name" value="UNDECAPRENYL-PHOSPHATE 4-DEOXY-4-FORMAMIDO-L-ARABINOSE TRANSFERASE-RELATED"/>
    <property type="match status" value="1"/>
</dbReference>
<name>A0A1T2XH52_9BACL</name>
<dbReference type="Gene3D" id="3.90.550.10">
    <property type="entry name" value="Spore Coat Polysaccharide Biosynthesis Protein SpsA, Chain A"/>
    <property type="match status" value="1"/>
</dbReference>
<dbReference type="EMBL" id="MSZX01000003">
    <property type="protein sequence ID" value="OPA79122.1"/>
    <property type="molecule type" value="Genomic_DNA"/>
</dbReference>
<dbReference type="RefSeq" id="WP_078498121.1">
    <property type="nucleotide sequence ID" value="NZ_MSZX01000003.1"/>
</dbReference>
<dbReference type="CDD" id="cd04187">
    <property type="entry name" value="DPM1_like_bac"/>
    <property type="match status" value="1"/>
</dbReference>
<dbReference type="GO" id="GO:0005886">
    <property type="term" value="C:plasma membrane"/>
    <property type="evidence" value="ECO:0007669"/>
    <property type="project" value="TreeGrafter"/>
</dbReference>
<keyword evidence="3 9" id="KW-0808">Transferase</keyword>
<evidence type="ECO:0000256" key="3">
    <source>
        <dbReference type="ARBA" id="ARBA00022679"/>
    </source>
</evidence>
<dbReference type="InterPro" id="IPR001173">
    <property type="entry name" value="Glyco_trans_2-like"/>
</dbReference>
<comment type="subcellular location">
    <subcellularLocation>
        <location evidence="1">Membrane</location>
        <topology evidence="1">Multi-pass membrane protein</topology>
    </subcellularLocation>
</comment>